<name>A0A9J9LD43_RHIWR</name>
<dbReference type="EMBL" id="CP000699">
    <property type="protein sequence ID" value="ABQ67729.1"/>
    <property type="molecule type" value="Genomic_DNA"/>
</dbReference>
<evidence type="ECO:0000313" key="2">
    <source>
        <dbReference type="Proteomes" id="UP000001989"/>
    </source>
</evidence>
<gene>
    <name evidence="1" type="ordered locus">Swit_1364</name>
</gene>
<dbReference type="Proteomes" id="UP000001989">
    <property type="component" value="Chromosome"/>
</dbReference>
<proteinExistence type="predicted"/>
<reference evidence="1 2" key="1">
    <citation type="journal article" date="2010" name="J. Bacteriol.">
        <title>Genome sequence of the dioxin-mineralizing bacterium Sphingomonas wittichii RW1.</title>
        <authorList>
            <person name="Miller T.R."/>
            <person name="Delcher A.L."/>
            <person name="Salzberg S.L."/>
            <person name="Saunders E."/>
            <person name="Detter J.C."/>
            <person name="Halden R.U."/>
        </authorList>
    </citation>
    <scope>NUCLEOTIDE SEQUENCE [LARGE SCALE GENOMIC DNA]</scope>
    <source>
        <strain evidence="2">DSM 6014 / CCUG 31198 / JCM 15750 / NBRC 105917 / EY 4224 / RW1</strain>
    </source>
</reference>
<accession>A0A9J9LD43</accession>
<protein>
    <submittedName>
        <fullName evidence="1">Uncharacterized protein</fullName>
    </submittedName>
</protein>
<dbReference type="AlphaFoldDB" id="A0A9J9LD43"/>
<dbReference type="KEGG" id="swi:Swit_1364"/>
<evidence type="ECO:0000313" key="1">
    <source>
        <dbReference type="EMBL" id="ABQ67729.1"/>
    </source>
</evidence>
<keyword evidence="2" id="KW-1185">Reference proteome</keyword>
<sequence length="99" mass="10702">MADHCLPEMLARHGTRARAGVIREAALGWGRLSVLAGLAMVVVLCGDQAIACELSQRPKPAGKVAQPGRDLLVHLQKRLDDLLRPATPSSTPSRRFILQ</sequence>
<organism evidence="1 2">
    <name type="scientific">Rhizorhabdus wittichii (strain DSM 6014 / CCUG 31198 / JCM 15750 / NBRC 105917 / EY 4224 / RW1)</name>
    <name type="common">Sphingomonas wittichii</name>
    <dbReference type="NCBI Taxonomy" id="392499"/>
    <lineage>
        <taxon>Bacteria</taxon>
        <taxon>Pseudomonadati</taxon>
        <taxon>Pseudomonadota</taxon>
        <taxon>Alphaproteobacteria</taxon>
        <taxon>Sphingomonadales</taxon>
        <taxon>Sphingomonadaceae</taxon>
        <taxon>Rhizorhabdus</taxon>
    </lineage>
</organism>